<dbReference type="EMBL" id="LT991977">
    <property type="protein sequence ID" value="SPK76957.1"/>
    <property type="molecule type" value="Genomic_DNA"/>
</dbReference>
<proteinExistence type="predicted"/>
<gene>
    <name evidence="2" type="ORF">CT19425_MP80586</name>
</gene>
<reference evidence="2 3" key="1">
    <citation type="submission" date="2018-01" db="EMBL/GenBank/DDBJ databases">
        <authorList>
            <person name="Gaut B.S."/>
            <person name="Morton B.R."/>
            <person name="Clegg M.T."/>
            <person name="Duvall M.R."/>
        </authorList>
    </citation>
    <scope>NUCLEOTIDE SEQUENCE [LARGE SCALE GENOMIC DNA]</scope>
    <source>
        <strain evidence="2">Cupriavidus taiwanensis LMG 19425</strain>
        <plasmid evidence="3">Plasmid ii</plasmid>
    </source>
</reference>
<geneLocation type="plasmid" evidence="2">
    <name>II</name>
</geneLocation>
<organism evidence="2 3">
    <name type="scientific">Cupriavidus taiwanensis</name>
    <dbReference type="NCBI Taxonomy" id="164546"/>
    <lineage>
        <taxon>Bacteria</taxon>
        <taxon>Pseudomonadati</taxon>
        <taxon>Pseudomonadota</taxon>
        <taxon>Betaproteobacteria</taxon>
        <taxon>Burkholderiales</taxon>
        <taxon>Burkholderiaceae</taxon>
        <taxon>Cupriavidus</taxon>
    </lineage>
</organism>
<evidence type="ECO:0000313" key="2">
    <source>
        <dbReference type="EMBL" id="SPK76957.1"/>
    </source>
</evidence>
<protein>
    <submittedName>
        <fullName evidence="2">Uncharacterized protein</fullName>
    </submittedName>
</protein>
<sequence length="780" mass="83408">MDFVRQQRVDPDPLHQPARVMPHRSEIGWAGAGDAGVDERFRRAAQGLGGRFQAQAEQPHGLAFCAAVVDQHRARAGAQRRGHAGGERGQVDHRHRLAAPLHQSRHPRRRAGNLLQPRQRQHLGHLGGIERVVVGAKAEQQEEFHGGGAQRPGAGTGSLDLEARHAAAQVVGDQRQLVDRLARLAQRFHRLLRGLGQLHQRLVDLLGAAGLGLHAFIDHQHARRQRLHLGDDLRQLVAHLRDLGHAAAHFLRELVHAHHAGRHRRLDLAHHLLDVVGCHRGLVGQAADLGGHHGKAAAVFAGLFGFDRGVQRQQVGLVGHLGDGGHHLVDIAGLLVERGQLGVDRAGGIHHMLHGPFHARQPDLPGAGQRRGLLGRARDFVDGAHQVARGGRDLARGRADLRGGGGGFGGGGLLLARGRGNLVDRGGDLDRGALCLADQRSQLAGHLVEAFLHFLELVLAPQRHAQAQVAAADAGQQADDRLHRHRDRAQQQVAAHQRHHHRHDQRRFDADLRGIDGIVDALRGARVDRAVVFDQVLGCLARIDPAVLRFAAQRRGGGGAVPVGLARQDLGRLFVARAQIAIGPEGGPVLFARDGGFVLLLELVQAAGRLLALLLEAAPLGLVGGVDGLPGQHIALAPDAADAGAVVQAGQRVMQHQRGFALDRDQAGIGDHAHQCHHQQDQRKACQDACADGPFIHGEIPVIVLVQGAAGTGKAGRAGRIGTMLGAGAPPMRGRVLYAAARFNARHDPGRAGVAPAPRGFGVYRNCLIFSKFSSHLLNC</sequence>
<feature type="compositionally biased region" description="Basic residues" evidence="1">
    <location>
        <begin position="496"/>
        <end position="505"/>
    </location>
</feature>
<evidence type="ECO:0000313" key="3">
    <source>
        <dbReference type="Proteomes" id="UP000255505"/>
    </source>
</evidence>
<dbReference type="AlphaFoldDB" id="A0A375IQY2"/>
<accession>A0A375IQY2</accession>
<evidence type="ECO:0000256" key="1">
    <source>
        <dbReference type="SAM" id="MobiDB-lite"/>
    </source>
</evidence>
<keyword evidence="2" id="KW-0614">Plasmid</keyword>
<dbReference type="Proteomes" id="UP000255505">
    <property type="component" value="Plasmid II"/>
</dbReference>
<name>A0A375IQY2_9BURK</name>
<feature type="region of interest" description="Disordered" evidence="1">
    <location>
        <begin position="470"/>
        <end position="506"/>
    </location>
</feature>